<organism evidence="2 3">
    <name type="scientific">Anseongella ginsenosidimutans</name>
    <dbReference type="NCBI Taxonomy" id="496056"/>
    <lineage>
        <taxon>Bacteria</taxon>
        <taxon>Pseudomonadati</taxon>
        <taxon>Bacteroidota</taxon>
        <taxon>Sphingobacteriia</taxon>
        <taxon>Sphingobacteriales</taxon>
        <taxon>Sphingobacteriaceae</taxon>
        <taxon>Anseongella</taxon>
    </lineage>
</organism>
<evidence type="ECO:0000313" key="3">
    <source>
        <dbReference type="Proteomes" id="UP000295807"/>
    </source>
</evidence>
<proteinExistence type="predicted"/>
<feature type="domain" description="HTH cro/C1-type" evidence="1">
    <location>
        <begin position="36"/>
        <end position="87"/>
    </location>
</feature>
<dbReference type="Pfam" id="PF01381">
    <property type="entry name" value="HTH_3"/>
    <property type="match status" value="1"/>
</dbReference>
<keyword evidence="2" id="KW-0238">DNA-binding</keyword>
<name>A0A4R3KMM3_9SPHI</name>
<sequence length="94" mass="11087">MKEPLHSKGKRVKGKEANRLLKQEEKEFLLELAFHIREVRVKAGVTQEKFYEDTNIHIGRIETGKFNISINTLYRICAYFKISVKEFFGKINKN</sequence>
<accession>A0A4R3KMM3</accession>
<dbReference type="SUPFAM" id="SSF47413">
    <property type="entry name" value="lambda repressor-like DNA-binding domains"/>
    <property type="match status" value="1"/>
</dbReference>
<evidence type="ECO:0000313" key="2">
    <source>
        <dbReference type="EMBL" id="TCS85600.1"/>
    </source>
</evidence>
<gene>
    <name evidence="2" type="ORF">EDD80_1112</name>
</gene>
<protein>
    <submittedName>
        <fullName evidence="2">DNA-binding XRE family transcriptional regulator</fullName>
    </submittedName>
</protein>
<keyword evidence="3" id="KW-1185">Reference proteome</keyword>
<dbReference type="InterPro" id="IPR010982">
    <property type="entry name" value="Lambda_DNA-bd_dom_sf"/>
</dbReference>
<dbReference type="CDD" id="cd00093">
    <property type="entry name" value="HTH_XRE"/>
    <property type="match status" value="1"/>
</dbReference>
<dbReference type="GO" id="GO:0003677">
    <property type="term" value="F:DNA binding"/>
    <property type="evidence" value="ECO:0007669"/>
    <property type="project" value="UniProtKB-KW"/>
</dbReference>
<dbReference type="InterPro" id="IPR001387">
    <property type="entry name" value="Cro/C1-type_HTH"/>
</dbReference>
<dbReference type="Proteomes" id="UP000295807">
    <property type="component" value="Unassembled WGS sequence"/>
</dbReference>
<dbReference type="PROSITE" id="PS50943">
    <property type="entry name" value="HTH_CROC1"/>
    <property type="match status" value="1"/>
</dbReference>
<dbReference type="OrthoDB" id="1446437at2"/>
<evidence type="ECO:0000259" key="1">
    <source>
        <dbReference type="PROSITE" id="PS50943"/>
    </source>
</evidence>
<dbReference type="AlphaFoldDB" id="A0A4R3KMM3"/>
<reference evidence="2 3" key="1">
    <citation type="submission" date="2019-03" db="EMBL/GenBank/DDBJ databases">
        <title>Genomic Encyclopedia of Type Strains, Phase IV (KMG-IV): sequencing the most valuable type-strain genomes for metagenomic binning, comparative biology and taxonomic classification.</title>
        <authorList>
            <person name="Goeker M."/>
        </authorList>
    </citation>
    <scope>NUCLEOTIDE SEQUENCE [LARGE SCALE GENOMIC DNA]</scope>
    <source>
        <strain evidence="2 3">DSM 21100</strain>
    </source>
</reference>
<dbReference type="EMBL" id="SMAD01000011">
    <property type="protein sequence ID" value="TCS85600.1"/>
    <property type="molecule type" value="Genomic_DNA"/>
</dbReference>
<dbReference type="Gene3D" id="1.10.260.40">
    <property type="entry name" value="lambda repressor-like DNA-binding domains"/>
    <property type="match status" value="1"/>
</dbReference>
<dbReference type="RefSeq" id="WP_132130028.1">
    <property type="nucleotide sequence ID" value="NZ_CP042432.1"/>
</dbReference>
<comment type="caution">
    <text evidence="2">The sequence shown here is derived from an EMBL/GenBank/DDBJ whole genome shotgun (WGS) entry which is preliminary data.</text>
</comment>
<dbReference type="SMART" id="SM00530">
    <property type="entry name" value="HTH_XRE"/>
    <property type="match status" value="1"/>
</dbReference>